<dbReference type="EMBL" id="GBXM01022796">
    <property type="protein sequence ID" value="JAH85781.1"/>
    <property type="molecule type" value="Transcribed_RNA"/>
</dbReference>
<dbReference type="AlphaFoldDB" id="A0A0E9W657"/>
<protein>
    <submittedName>
        <fullName evidence="1">Uncharacterized protein</fullName>
    </submittedName>
</protein>
<name>A0A0E9W657_ANGAN</name>
<accession>A0A0E9W657</accession>
<evidence type="ECO:0000313" key="1">
    <source>
        <dbReference type="EMBL" id="JAH85781.1"/>
    </source>
</evidence>
<proteinExistence type="predicted"/>
<sequence length="85" mass="9808">MMVPVSKLSRIKKDKTFTMPPSLQTRRPSKLLTYAQTSNQLRSVFGHRAHREYGLQQVSGEDICHDILRGGSDDEQFDPQFQESR</sequence>
<reference evidence="1" key="2">
    <citation type="journal article" date="2015" name="Fish Shellfish Immunol.">
        <title>Early steps in the European eel (Anguilla anguilla)-Vibrio vulnificus interaction in the gills: Role of the RtxA13 toxin.</title>
        <authorList>
            <person name="Callol A."/>
            <person name="Pajuelo D."/>
            <person name="Ebbesson L."/>
            <person name="Teles M."/>
            <person name="MacKenzie S."/>
            <person name="Amaro C."/>
        </authorList>
    </citation>
    <scope>NUCLEOTIDE SEQUENCE</scope>
</reference>
<reference evidence="1" key="1">
    <citation type="submission" date="2014-11" db="EMBL/GenBank/DDBJ databases">
        <authorList>
            <person name="Amaro Gonzalez C."/>
        </authorList>
    </citation>
    <scope>NUCLEOTIDE SEQUENCE</scope>
</reference>
<organism evidence="1">
    <name type="scientific">Anguilla anguilla</name>
    <name type="common">European freshwater eel</name>
    <name type="synonym">Muraena anguilla</name>
    <dbReference type="NCBI Taxonomy" id="7936"/>
    <lineage>
        <taxon>Eukaryota</taxon>
        <taxon>Metazoa</taxon>
        <taxon>Chordata</taxon>
        <taxon>Craniata</taxon>
        <taxon>Vertebrata</taxon>
        <taxon>Euteleostomi</taxon>
        <taxon>Actinopterygii</taxon>
        <taxon>Neopterygii</taxon>
        <taxon>Teleostei</taxon>
        <taxon>Anguilliformes</taxon>
        <taxon>Anguillidae</taxon>
        <taxon>Anguilla</taxon>
    </lineage>
</organism>